<reference evidence="2" key="1">
    <citation type="journal article" date="2020" name="Fungal Divers.">
        <title>Resolving the Mortierellaceae phylogeny through synthesis of multi-gene phylogenetics and phylogenomics.</title>
        <authorList>
            <person name="Vandepol N."/>
            <person name="Liber J."/>
            <person name="Desiro A."/>
            <person name="Na H."/>
            <person name="Kennedy M."/>
            <person name="Barry K."/>
            <person name="Grigoriev I.V."/>
            <person name="Miller A.N."/>
            <person name="O'Donnell K."/>
            <person name="Stajich J.E."/>
            <person name="Bonito G."/>
        </authorList>
    </citation>
    <scope>NUCLEOTIDE SEQUENCE</scope>
    <source>
        <strain evidence="2">NRRL 2769</strain>
    </source>
</reference>
<protein>
    <submittedName>
        <fullName evidence="2">Uncharacterized protein</fullName>
    </submittedName>
</protein>
<sequence length="406" mass="46422">MDVQSHIAEYVNQLHQVNWDRATVKAKVRYCRGKYDQTRLLASAIRAGDADADTLHNIIIKVCPYYDRLHSIYSGSGSRDTPQEIGTHAHASVKAPPTREIGIHASKNTLPAQEIGTNVSKNTPPTRKIGTRASVRASSGGEIGTHAPKNTRPAQDIGTSVSKNTPLTQAVSNHDEEPRLSAANGDDNDGDDNEGDYSDDDYDDNTQRKAALVERRPTVDKDLQMEGESSIRPTRKRSGDNLSKSLEELREQHEELKSIVNILESARGNQPTDLQENWKNLRRRERVIEERENRLAEKLLKNEARHQEILDDRAQELEDLHKRRMQELEVLHNRRMQEIVVEKAEVKQEKAEFKQEKAEFRQGRSEFRQERTEFRQERAEFRQERAEFKQEKQASQAGEANIPNRA</sequence>
<accession>A0A9P6MF84</accession>
<dbReference type="AlphaFoldDB" id="A0A9P6MF84"/>
<proteinExistence type="predicted"/>
<keyword evidence="3" id="KW-1185">Reference proteome</keyword>
<name>A0A9P6MF84_9FUNG</name>
<feature type="compositionally biased region" description="Basic and acidic residues" evidence="1">
    <location>
        <begin position="205"/>
        <end position="224"/>
    </location>
</feature>
<dbReference type="EMBL" id="JAAAID010003672">
    <property type="protein sequence ID" value="KAF9996475.1"/>
    <property type="molecule type" value="Genomic_DNA"/>
</dbReference>
<dbReference type="Proteomes" id="UP000703661">
    <property type="component" value="Unassembled WGS sequence"/>
</dbReference>
<feature type="compositionally biased region" description="Polar residues" evidence="1">
    <location>
        <begin position="107"/>
        <end position="125"/>
    </location>
</feature>
<feature type="compositionally biased region" description="Polar residues" evidence="1">
    <location>
        <begin position="157"/>
        <end position="172"/>
    </location>
</feature>
<comment type="caution">
    <text evidence="2">The sequence shown here is derived from an EMBL/GenBank/DDBJ whole genome shotgun (WGS) entry which is preliminary data.</text>
</comment>
<evidence type="ECO:0000256" key="1">
    <source>
        <dbReference type="SAM" id="MobiDB-lite"/>
    </source>
</evidence>
<feature type="region of interest" description="Disordered" evidence="1">
    <location>
        <begin position="107"/>
        <end position="241"/>
    </location>
</feature>
<organism evidence="2 3">
    <name type="scientific">Entomortierella chlamydospora</name>
    <dbReference type="NCBI Taxonomy" id="101097"/>
    <lineage>
        <taxon>Eukaryota</taxon>
        <taxon>Fungi</taxon>
        <taxon>Fungi incertae sedis</taxon>
        <taxon>Mucoromycota</taxon>
        <taxon>Mortierellomycotina</taxon>
        <taxon>Mortierellomycetes</taxon>
        <taxon>Mortierellales</taxon>
        <taxon>Mortierellaceae</taxon>
        <taxon>Entomortierella</taxon>
    </lineage>
</organism>
<feature type="region of interest" description="Disordered" evidence="1">
    <location>
        <begin position="357"/>
        <end position="406"/>
    </location>
</feature>
<feature type="compositionally biased region" description="Acidic residues" evidence="1">
    <location>
        <begin position="186"/>
        <end position="204"/>
    </location>
</feature>
<gene>
    <name evidence="2" type="ORF">BGZ80_007239</name>
</gene>
<feature type="compositionally biased region" description="Basic and acidic residues" evidence="1">
    <location>
        <begin position="357"/>
        <end position="392"/>
    </location>
</feature>
<evidence type="ECO:0000313" key="3">
    <source>
        <dbReference type="Proteomes" id="UP000703661"/>
    </source>
</evidence>
<evidence type="ECO:0000313" key="2">
    <source>
        <dbReference type="EMBL" id="KAF9996475.1"/>
    </source>
</evidence>